<organism evidence="2 3">
    <name type="scientific">Streptomyces niveiscabiei</name>
    <dbReference type="NCBI Taxonomy" id="164115"/>
    <lineage>
        <taxon>Bacteria</taxon>
        <taxon>Bacillati</taxon>
        <taxon>Actinomycetota</taxon>
        <taxon>Actinomycetes</taxon>
        <taxon>Kitasatosporales</taxon>
        <taxon>Streptomycetaceae</taxon>
        <taxon>Streptomyces</taxon>
    </lineage>
</organism>
<dbReference type="EMBL" id="JBJVNI010000007">
    <property type="protein sequence ID" value="MFM9610094.1"/>
    <property type="molecule type" value="Genomic_DNA"/>
</dbReference>
<evidence type="ECO:0000313" key="3">
    <source>
        <dbReference type="Proteomes" id="UP001631957"/>
    </source>
</evidence>
<feature type="domain" description="DUF397" evidence="1">
    <location>
        <begin position="10"/>
        <end position="63"/>
    </location>
</feature>
<dbReference type="RefSeq" id="WP_409121509.1">
    <property type="nucleotide sequence ID" value="NZ_JBJVNI010000007.1"/>
</dbReference>
<keyword evidence="3" id="KW-1185">Reference proteome</keyword>
<evidence type="ECO:0000313" key="2">
    <source>
        <dbReference type="EMBL" id="MFM9610094.1"/>
    </source>
</evidence>
<reference evidence="2 3" key="1">
    <citation type="submission" date="2024-12" db="EMBL/GenBank/DDBJ databases">
        <title>Forecasting of Potato common scab and diversities of Pathogenic streptomyces spp. in china.</title>
        <authorList>
            <person name="Handique U."/>
            <person name="Wu J."/>
        </authorList>
    </citation>
    <scope>NUCLEOTIDE SEQUENCE [LARGE SCALE GENOMIC DNA]</scope>
    <source>
        <strain evidence="2 3">ZRIMU1530</strain>
    </source>
</reference>
<proteinExistence type="predicted"/>
<dbReference type="Proteomes" id="UP001631957">
    <property type="component" value="Unassembled WGS sequence"/>
</dbReference>
<accession>A0ABW9HPU2</accession>
<dbReference type="Pfam" id="PF04149">
    <property type="entry name" value="DUF397"/>
    <property type="match status" value="1"/>
</dbReference>
<comment type="caution">
    <text evidence="2">The sequence shown here is derived from an EMBL/GenBank/DDBJ whole genome shotgun (WGS) entry which is preliminary data.</text>
</comment>
<sequence length="70" mass="7685">MIRKNLPADGWQKSSYSNGAGADCVEYLRLPAGEVAIRDSKIPARGAFVFPTASWTSFVDAVKRENLPRT</sequence>
<gene>
    <name evidence="2" type="ORF">ACKI18_15440</name>
</gene>
<name>A0ABW9HPU2_9ACTN</name>
<protein>
    <submittedName>
        <fullName evidence="2">DUF397 domain-containing protein</fullName>
    </submittedName>
</protein>
<dbReference type="InterPro" id="IPR007278">
    <property type="entry name" value="DUF397"/>
</dbReference>
<evidence type="ECO:0000259" key="1">
    <source>
        <dbReference type="Pfam" id="PF04149"/>
    </source>
</evidence>